<evidence type="ECO:0000313" key="1">
    <source>
        <dbReference type="EMBL" id="AAG01274.1"/>
    </source>
</evidence>
<protein>
    <submittedName>
        <fullName evidence="1">Envelope glycoprotein</fullName>
    </submittedName>
</protein>
<proteinExistence type="predicted"/>
<gene>
    <name evidence="1" type="primary">env</name>
</gene>
<accession>Q9DRA2</accession>
<dbReference type="EMBL" id="AF234233">
    <property type="protein sequence ID" value="AAG01274.1"/>
    <property type="molecule type" value="Genomic_DNA"/>
</dbReference>
<reference evidence="1" key="1">
    <citation type="journal article" date="2000" name="J. Virol.">
        <title>Combination of CCR5 and CXCR4 inhibitors in therapy of human immunodeficiency virus type 1 infection: in vitro studies of mixed virus infections.</title>
        <authorList>
            <person name="Rusconi S."/>
            <person name="La Seta Catamancio S."/>
            <person name="Citterio P."/>
            <person name="Bulgheroni E."/>
            <person name="Croce F."/>
            <person name="Herrmann S.H."/>
            <person name="Offord R.E."/>
            <person name="Galli M."/>
            <person name="Hirsch M.S."/>
        </authorList>
    </citation>
    <scope>NUCLEOTIDE SEQUENCE</scope>
</reference>
<dbReference type="GO" id="GO:0019031">
    <property type="term" value="C:viral envelope"/>
    <property type="evidence" value="ECO:0007669"/>
    <property type="project" value="UniProtKB-KW"/>
</dbReference>
<organismHost>
    <name type="scientific">Homo sapiens</name>
    <name type="common">Human</name>
    <dbReference type="NCBI Taxonomy" id="9606"/>
</organismHost>
<keyword evidence="1" id="KW-0946">Virion</keyword>
<feature type="non-terminal residue" evidence="1">
    <location>
        <position position="35"/>
    </location>
</feature>
<feature type="non-terminal residue" evidence="1">
    <location>
        <position position="1"/>
    </location>
</feature>
<sequence>VYKTQQQYKKRYTYRTRESILYNRRYNRRYKTSTL</sequence>
<organism evidence="1">
    <name type="scientific">Human immunodeficiency virus type 1</name>
    <name type="common">HIV-1</name>
    <dbReference type="NCBI Taxonomy" id="11676"/>
    <lineage>
        <taxon>Viruses</taxon>
        <taxon>Riboviria</taxon>
        <taxon>Pararnavirae</taxon>
        <taxon>Artverviricota</taxon>
        <taxon>Revtraviricetes</taxon>
        <taxon>Ortervirales</taxon>
        <taxon>Retroviridae</taxon>
        <taxon>Orthoretrovirinae</taxon>
        <taxon>Lentivirus</taxon>
        <taxon>Lentivirus humimdef1</taxon>
    </lineage>
</organism>
<name>Q9DRA2_HV1</name>
<keyword evidence="1" id="KW-0261">Viral envelope protein</keyword>